<dbReference type="Proteomes" id="UP001177260">
    <property type="component" value="Unassembled WGS sequence"/>
</dbReference>
<comment type="caution">
    <text evidence="1">The sequence shown here is derived from an EMBL/GenBank/DDBJ whole genome shotgun (WGS) entry which is preliminary data.</text>
</comment>
<accession>A0ACC3B366</accession>
<evidence type="ECO:0000313" key="2">
    <source>
        <dbReference type="Proteomes" id="UP001177260"/>
    </source>
</evidence>
<evidence type="ECO:0000313" key="1">
    <source>
        <dbReference type="EMBL" id="KAK1144587.1"/>
    </source>
</evidence>
<dbReference type="EMBL" id="JAOPJF010000030">
    <property type="protein sequence ID" value="KAK1144587.1"/>
    <property type="molecule type" value="Genomic_DNA"/>
</dbReference>
<keyword evidence="1" id="KW-0240">DNA-directed RNA polymerase</keyword>
<gene>
    <name evidence="1" type="primary">ZNRD1</name>
    <name evidence="1" type="ORF">N8T08_005460</name>
</gene>
<keyword evidence="2" id="KW-1185">Reference proteome</keyword>
<organism evidence="1 2">
    <name type="scientific">Aspergillus melleus</name>
    <dbReference type="NCBI Taxonomy" id="138277"/>
    <lineage>
        <taxon>Eukaryota</taxon>
        <taxon>Fungi</taxon>
        <taxon>Dikarya</taxon>
        <taxon>Ascomycota</taxon>
        <taxon>Pezizomycotina</taxon>
        <taxon>Eurotiomycetes</taxon>
        <taxon>Eurotiomycetidae</taxon>
        <taxon>Eurotiales</taxon>
        <taxon>Aspergillaceae</taxon>
        <taxon>Aspergillus</taxon>
        <taxon>Aspergillus subgen. Circumdati</taxon>
    </lineage>
</organism>
<proteinExistence type="predicted"/>
<sequence length="105" mass="11747">MGVQFCGACGNLLEDSPNEILECEQCGKTEQSKALHQTQTRASENLPSKLRNRLRSHTQTPQKAPSGPTMNKEVYYAQVQLRSADEGSTIFYTCVGCAHRWQENN</sequence>
<protein>
    <submittedName>
        <fullName evidence="1">DNA-directed RNA polymerase I subunit RPA12</fullName>
    </submittedName>
</protein>
<name>A0ACC3B366_9EURO</name>
<keyword evidence="1" id="KW-0804">Transcription</keyword>
<reference evidence="1 2" key="1">
    <citation type="journal article" date="2023" name="ACS Omega">
        <title>Identification of the Neoaspergillic Acid Biosynthesis Gene Cluster by Establishing an In Vitro CRISPR-Ribonucleoprotein Genetic System in Aspergillus melleus.</title>
        <authorList>
            <person name="Yuan B."/>
            <person name="Grau M.F."/>
            <person name="Murata R.M."/>
            <person name="Torok T."/>
            <person name="Venkateswaran K."/>
            <person name="Stajich J.E."/>
            <person name="Wang C.C.C."/>
        </authorList>
    </citation>
    <scope>NUCLEOTIDE SEQUENCE [LARGE SCALE GENOMIC DNA]</scope>
    <source>
        <strain evidence="1 2">IMV 1140</strain>
    </source>
</reference>